<keyword evidence="4" id="KW-0805">Transcription regulation</keyword>
<dbReference type="AlphaFoldDB" id="A0A5A7MUH7"/>
<dbReference type="NCBIfam" id="TIGR02974">
    <property type="entry name" value="phageshock_pspF"/>
    <property type="match status" value="1"/>
</dbReference>
<dbReference type="EMBL" id="BKCM01000001">
    <property type="protein sequence ID" value="GEQ99567.1"/>
    <property type="molecule type" value="Genomic_DNA"/>
</dbReference>
<evidence type="ECO:0000256" key="6">
    <source>
        <dbReference type="ARBA" id="ARBA00023159"/>
    </source>
</evidence>
<proteinExistence type="predicted"/>
<dbReference type="InterPro" id="IPR025943">
    <property type="entry name" value="Sigma_54_int_dom_ATP-bd_2"/>
</dbReference>
<dbReference type="PANTHER" id="PTHR32071:SF38">
    <property type="entry name" value="PSP OPERON TRANSCRIPTIONAL ACTIVATOR"/>
    <property type="match status" value="1"/>
</dbReference>
<evidence type="ECO:0000256" key="8">
    <source>
        <dbReference type="SAM" id="MobiDB-lite"/>
    </source>
</evidence>
<gene>
    <name evidence="10" type="ORF">JCM17845_01910</name>
</gene>
<dbReference type="PROSITE" id="PS00688">
    <property type="entry name" value="SIGMA54_INTERACT_3"/>
    <property type="match status" value="1"/>
</dbReference>
<dbReference type="GO" id="GO:0000160">
    <property type="term" value="P:phosphorelay signal transduction system"/>
    <property type="evidence" value="ECO:0007669"/>
    <property type="project" value="UniProtKB-KW"/>
</dbReference>
<dbReference type="GO" id="GO:0005524">
    <property type="term" value="F:ATP binding"/>
    <property type="evidence" value="ECO:0007669"/>
    <property type="project" value="UniProtKB-KW"/>
</dbReference>
<dbReference type="InterPro" id="IPR025944">
    <property type="entry name" value="Sigma_54_int_dom_CS"/>
</dbReference>
<dbReference type="Pfam" id="PF02954">
    <property type="entry name" value="HTH_8"/>
    <property type="match status" value="1"/>
</dbReference>
<evidence type="ECO:0000256" key="3">
    <source>
        <dbReference type="ARBA" id="ARBA00023012"/>
    </source>
</evidence>
<evidence type="ECO:0000256" key="5">
    <source>
        <dbReference type="ARBA" id="ARBA00023125"/>
    </source>
</evidence>
<feature type="region of interest" description="Disordered" evidence="8">
    <location>
        <begin position="266"/>
        <end position="287"/>
    </location>
</feature>
<keyword evidence="3" id="KW-0902">Two-component regulatory system</keyword>
<dbReference type="SUPFAM" id="SSF52540">
    <property type="entry name" value="P-loop containing nucleoside triphosphate hydrolases"/>
    <property type="match status" value="1"/>
</dbReference>
<dbReference type="PANTHER" id="PTHR32071">
    <property type="entry name" value="TRANSCRIPTIONAL REGULATORY PROTEIN"/>
    <property type="match status" value="1"/>
</dbReference>
<keyword evidence="7" id="KW-0804">Transcription</keyword>
<keyword evidence="6" id="KW-0010">Activator</keyword>
<reference evidence="10 11" key="1">
    <citation type="submission" date="2019-09" db="EMBL/GenBank/DDBJ databases">
        <title>NBRP : Genome information of microbial organism related human and environment.</title>
        <authorList>
            <person name="Hattori M."/>
            <person name="Oshima K."/>
            <person name="Inaba H."/>
            <person name="Suda W."/>
            <person name="Sakamoto M."/>
            <person name="Iino T."/>
            <person name="Kitahara M."/>
            <person name="Oshida Y."/>
            <person name="Iida T."/>
            <person name="Kudo T."/>
            <person name="Itoh T."/>
            <person name="Ohkuma M."/>
        </authorList>
    </citation>
    <scope>NUCLEOTIDE SEQUENCE [LARGE SCALE GENOMIC DNA]</scope>
    <source>
        <strain evidence="10 11">Mie-1</strain>
    </source>
</reference>
<sequence>MSPADINILGSDPVFLDLMDQVSQLAPLDRPILVIGERGTGKELIAARLHFLSRRWGQNFVKLNCAALPESLIDSELFGVEPGAFTGAVRRRAGRFEQADKGSLFLDEIATLSQAAQEKLLRIIEYGQFERLGGNDSLTVDVRIIGATNVDLPSLADQDRFRADLLDRLAFDVLTVPPLRARRDDIPLLVDHFARAMAHELGWASFAGFSPQAMEQLCNWQWPGNVRELKNVVERAVYRWARPDDAVEVVDFDPFASPYRPLTKDNADKESAPFAKKEEKQTIIRPADGPLSPSLPYDFRAHMENYERDLLERAYEICKFNQRETAKMLGLSYDQFRHAAKKYGLL</sequence>
<dbReference type="InterPro" id="IPR009057">
    <property type="entry name" value="Homeodomain-like_sf"/>
</dbReference>
<dbReference type="Gene3D" id="3.40.50.300">
    <property type="entry name" value="P-loop containing nucleotide triphosphate hydrolases"/>
    <property type="match status" value="1"/>
</dbReference>
<evidence type="ECO:0000256" key="7">
    <source>
        <dbReference type="ARBA" id="ARBA00023163"/>
    </source>
</evidence>
<dbReference type="Gene3D" id="1.10.10.60">
    <property type="entry name" value="Homeodomain-like"/>
    <property type="match status" value="1"/>
</dbReference>
<dbReference type="FunFam" id="3.40.50.300:FF:000006">
    <property type="entry name" value="DNA-binding transcriptional regulator NtrC"/>
    <property type="match status" value="1"/>
</dbReference>
<keyword evidence="1" id="KW-0547">Nucleotide-binding</keyword>
<keyword evidence="5" id="KW-0238">DNA-binding</keyword>
<evidence type="ECO:0000313" key="11">
    <source>
        <dbReference type="Proteomes" id="UP000325187"/>
    </source>
</evidence>
<comment type="caution">
    <text evidence="10">The sequence shown here is derived from an EMBL/GenBank/DDBJ whole genome shotgun (WGS) entry which is preliminary data.</text>
</comment>
<dbReference type="Pfam" id="PF00158">
    <property type="entry name" value="Sigma54_activat"/>
    <property type="match status" value="1"/>
</dbReference>
<organism evidence="10 11">
    <name type="scientific">Iodidimonas gelatinilytica</name>
    <dbReference type="NCBI Taxonomy" id="1236966"/>
    <lineage>
        <taxon>Bacteria</taxon>
        <taxon>Pseudomonadati</taxon>
        <taxon>Pseudomonadota</taxon>
        <taxon>Alphaproteobacteria</taxon>
        <taxon>Iodidimonadales</taxon>
        <taxon>Iodidimonadaceae</taxon>
        <taxon>Iodidimonas</taxon>
    </lineage>
</organism>
<dbReference type="GO" id="GO:0006355">
    <property type="term" value="P:regulation of DNA-templated transcription"/>
    <property type="evidence" value="ECO:0007669"/>
    <property type="project" value="InterPro"/>
</dbReference>
<dbReference type="SMART" id="SM00382">
    <property type="entry name" value="AAA"/>
    <property type="match status" value="1"/>
</dbReference>
<dbReference type="InterPro" id="IPR058031">
    <property type="entry name" value="AAA_lid_NorR"/>
</dbReference>
<dbReference type="InterPro" id="IPR002197">
    <property type="entry name" value="HTH_Fis"/>
</dbReference>
<dbReference type="Pfam" id="PF25601">
    <property type="entry name" value="AAA_lid_14"/>
    <property type="match status" value="1"/>
</dbReference>
<evidence type="ECO:0000256" key="4">
    <source>
        <dbReference type="ARBA" id="ARBA00023015"/>
    </source>
</evidence>
<dbReference type="GO" id="GO:0043565">
    <property type="term" value="F:sequence-specific DNA binding"/>
    <property type="evidence" value="ECO:0007669"/>
    <property type="project" value="InterPro"/>
</dbReference>
<feature type="domain" description="Sigma-54 factor interaction" evidence="9">
    <location>
        <begin position="8"/>
        <end position="238"/>
    </location>
</feature>
<feature type="compositionally biased region" description="Basic and acidic residues" evidence="8">
    <location>
        <begin position="266"/>
        <end position="282"/>
    </location>
</feature>
<dbReference type="CDD" id="cd00009">
    <property type="entry name" value="AAA"/>
    <property type="match status" value="1"/>
</dbReference>
<dbReference type="InterPro" id="IPR003593">
    <property type="entry name" value="AAA+_ATPase"/>
</dbReference>
<evidence type="ECO:0000259" key="9">
    <source>
        <dbReference type="PROSITE" id="PS50045"/>
    </source>
</evidence>
<evidence type="ECO:0000256" key="2">
    <source>
        <dbReference type="ARBA" id="ARBA00022840"/>
    </source>
</evidence>
<dbReference type="Proteomes" id="UP000325187">
    <property type="component" value="Unassembled WGS sequence"/>
</dbReference>
<dbReference type="PROSITE" id="PS00676">
    <property type="entry name" value="SIGMA54_INTERACT_2"/>
    <property type="match status" value="1"/>
</dbReference>
<protein>
    <submittedName>
        <fullName evidence="10">PSP operon transcriptional activator</fullName>
    </submittedName>
</protein>
<dbReference type="Gene3D" id="1.10.8.60">
    <property type="match status" value="1"/>
</dbReference>
<dbReference type="InterPro" id="IPR027417">
    <property type="entry name" value="P-loop_NTPase"/>
</dbReference>
<keyword evidence="2" id="KW-0067">ATP-binding</keyword>
<keyword evidence="11" id="KW-1185">Reference proteome</keyword>
<dbReference type="RefSeq" id="WP_150001575.1">
    <property type="nucleotide sequence ID" value="NZ_BKCM01000001.1"/>
</dbReference>
<dbReference type="PROSITE" id="PS50045">
    <property type="entry name" value="SIGMA54_INTERACT_4"/>
    <property type="match status" value="1"/>
</dbReference>
<evidence type="ECO:0000313" key="10">
    <source>
        <dbReference type="EMBL" id="GEQ99567.1"/>
    </source>
</evidence>
<dbReference type="InterPro" id="IPR002078">
    <property type="entry name" value="Sigma_54_int"/>
</dbReference>
<evidence type="ECO:0000256" key="1">
    <source>
        <dbReference type="ARBA" id="ARBA00022741"/>
    </source>
</evidence>
<dbReference type="SUPFAM" id="SSF46689">
    <property type="entry name" value="Homeodomain-like"/>
    <property type="match status" value="1"/>
</dbReference>
<dbReference type="InterPro" id="IPR014317">
    <property type="entry name" value="Transcription_activator_PspF"/>
</dbReference>
<name>A0A5A7MUH7_9PROT</name>
<accession>A0A5A7MUH7</accession>